<evidence type="ECO:0000313" key="6">
    <source>
        <dbReference type="EMBL" id="PNX57752.1"/>
    </source>
</evidence>
<organism evidence="6 7">
    <name type="scientific">Trifolium pratense</name>
    <name type="common">Red clover</name>
    <dbReference type="NCBI Taxonomy" id="57577"/>
    <lineage>
        <taxon>Eukaryota</taxon>
        <taxon>Viridiplantae</taxon>
        <taxon>Streptophyta</taxon>
        <taxon>Embryophyta</taxon>
        <taxon>Tracheophyta</taxon>
        <taxon>Spermatophyta</taxon>
        <taxon>Magnoliopsida</taxon>
        <taxon>eudicotyledons</taxon>
        <taxon>Gunneridae</taxon>
        <taxon>Pentapetalae</taxon>
        <taxon>rosids</taxon>
        <taxon>fabids</taxon>
        <taxon>Fabales</taxon>
        <taxon>Fabaceae</taxon>
        <taxon>Papilionoideae</taxon>
        <taxon>50 kb inversion clade</taxon>
        <taxon>NPAAA clade</taxon>
        <taxon>Hologalegina</taxon>
        <taxon>IRL clade</taxon>
        <taxon>Trifolieae</taxon>
        <taxon>Trifolium</taxon>
    </lineage>
</organism>
<evidence type="ECO:0000256" key="2">
    <source>
        <dbReference type="ARBA" id="ARBA00023015"/>
    </source>
</evidence>
<reference evidence="6 7" key="2">
    <citation type="journal article" date="2017" name="Front. Plant Sci.">
        <title>Gene Classification and Mining of Molecular Markers Useful in Red Clover (Trifolium pratense) Breeding.</title>
        <authorList>
            <person name="Istvanek J."/>
            <person name="Dluhosova J."/>
            <person name="Dluhos P."/>
            <person name="Patkova L."/>
            <person name="Nedelnik J."/>
            <person name="Repkova J."/>
        </authorList>
    </citation>
    <scope>NUCLEOTIDE SEQUENCE [LARGE SCALE GENOMIC DNA]</scope>
    <source>
        <strain evidence="7">cv. Tatra</strain>
        <tissue evidence="6">Young leaves</tissue>
    </source>
</reference>
<keyword evidence="4" id="KW-0804">Transcription</keyword>
<keyword evidence="5" id="KW-0539">Nucleus</keyword>
<sequence length="64" mass="7597">VRLVGNNGEKHWCSLEFKQYPFEVKISSGWPEVVGINDFKVGDTILFNCFNIYDDHMMWVRKEE</sequence>
<accession>A0A2K3JUQ1</accession>
<reference evidence="6 7" key="1">
    <citation type="journal article" date="2014" name="Am. J. Bot.">
        <title>Genome assembly and annotation for red clover (Trifolium pratense; Fabaceae).</title>
        <authorList>
            <person name="Istvanek J."/>
            <person name="Jaros M."/>
            <person name="Krenek A."/>
            <person name="Repkova J."/>
        </authorList>
    </citation>
    <scope>NUCLEOTIDE SEQUENCE [LARGE SCALE GENOMIC DNA]</scope>
    <source>
        <strain evidence="7">cv. Tatra</strain>
        <tissue evidence="6">Young leaves</tissue>
    </source>
</reference>
<dbReference type="GO" id="GO:0005634">
    <property type="term" value="C:nucleus"/>
    <property type="evidence" value="ECO:0007669"/>
    <property type="project" value="UniProtKB-SubCell"/>
</dbReference>
<keyword evidence="3" id="KW-0238">DNA-binding</keyword>
<evidence type="ECO:0000256" key="1">
    <source>
        <dbReference type="ARBA" id="ARBA00004123"/>
    </source>
</evidence>
<dbReference type="EMBL" id="ASHM01124837">
    <property type="protein sequence ID" value="PNX57752.1"/>
    <property type="molecule type" value="Genomic_DNA"/>
</dbReference>
<feature type="non-terminal residue" evidence="6">
    <location>
        <position position="1"/>
    </location>
</feature>
<evidence type="ECO:0000256" key="5">
    <source>
        <dbReference type="ARBA" id="ARBA00023242"/>
    </source>
</evidence>
<dbReference type="InterPro" id="IPR015300">
    <property type="entry name" value="DNA-bd_pseudobarrel_sf"/>
</dbReference>
<dbReference type="SUPFAM" id="SSF101936">
    <property type="entry name" value="DNA-binding pseudobarrel domain"/>
    <property type="match status" value="1"/>
</dbReference>
<comment type="caution">
    <text evidence="6">The sequence shown here is derived from an EMBL/GenBank/DDBJ whole genome shotgun (WGS) entry which is preliminary data.</text>
</comment>
<evidence type="ECO:0000313" key="7">
    <source>
        <dbReference type="Proteomes" id="UP000236291"/>
    </source>
</evidence>
<dbReference type="AlphaFoldDB" id="A0A2K3JUQ1"/>
<proteinExistence type="predicted"/>
<name>A0A2K3JUQ1_TRIPR</name>
<evidence type="ECO:0000256" key="4">
    <source>
        <dbReference type="ARBA" id="ARBA00023163"/>
    </source>
</evidence>
<gene>
    <name evidence="6" type="ORF">L195_g058850</name>
</gene>
<protein>
    <recommendedName>
        <fullName evidence="8">TF-B3 domain-containing protein</fullName>
    </recommendedName>
</protein>
<keyword evidence="2" id="KW-0805">Transcription regulation</keyword>
<comment type="subcellular location">
    <subcellularLocation>
        <location evidence="1">Nucleus</location>
    </subcellularLocation>
</comment>
<evidence type="ECO:0000256" key="3">
    <source>
        <dbReference type="ARBA" id="ARBA00023125"/>
    </source>
</evidence>
<dbReference type="GO" id="GO:0003677">
    <property type="term" value="F:DNA binding"/>
    <property type="evidence" value="ECO:0007669"/>
    <property type="project" value="UniProtKB-KW"/>
</dbReference>
<dbReference type="Proteomes" id="UP000236291">
    <property type="component" value="Unassembled WGS sequence"/>
</dbReference>
<evidence type="ECO:0008006" key="8">
    <source>
        <dbReference type="Google" id="ProtNLM"/>
    </source>
</evidence>